<name>A0A927F9Z2_9BACT</name>
<dbReference type="InterPro" id="IPR008928">
    <property type="entry name" value="6-hairpin_glycosidase_sf"/>
</dbReference>
<dbReference type="InterPro" id="IPR000852">
    <property type="entry name" value="Glyco_hydro_52"/>
</dbReference>
<proteinExistence type="predicted"/>
<sequence length="695" mass="77994">MIPENPSFHAHHSPVGALASFTCGAHGAKGGMGLELSGPYQGDISVGYQDAAGTLNLLPLFADNDSSESERYVEGSLQAARPQRVLKDVTREYLWATDRISAPGVTFEIVTPFFAIPDPKYATPTELAFASCPVVQVSVTFKNDGTEGIRGIFALGIDHRWSSLGERTNGTLTGAMSREEIGFATQNEEASCWMDFDPLSALNRKHSTAEFLLGPTAGLEIYVPPGEERTLEITLGFFKAGTATYNRAMSYYYTQHFTNLSQVLEYGIACREEYLELARERDEELASSKLNDEQKFLIAHATRSYYGSTQWLWDGSQSVWVVNEGEYLMMNTFDLTVDMLFFEMRFNPWTVRNELEQFVNRYSFYDEVFDPADPETLYPGGISFTHDMGVMNHWSPATRSSYEVGGLDRACFSHMTCEQLTNWVLCAGAYLSKTHDEEFLRRYRHILVECFTSLQNRDHHDPAQRDGIMSLESSRTQGGGEITTYDSLDHSLGQSRRNIYLGGKMWASYVALEKLFELSELDELSKEAREAASLAAKTLTEGYDPNLGYIPAVLEEGNTSAIIPAIEALVYPYFMGLSEVTSEQGPYGDYIKTLKKHLKHVIDTGICLYEDGGWKLSSSADNSWMSKINLCQFVAREILGFDFGKGQFEADRAHARWEREGSKLSACSDQFRSGVAHGSLYYPRIVTNILWLREQ</sequence>
<dbReference type="GO" id="GO:0005975">
    <property type="term" value="P:carbohydrate metabolic process"/>
    <property type="evidence" value="ECO:0007669"/>
    <property type="project" value="InterPro"/>
</dbReference>
<comment type="caution">
    <text evidence="1">The sequence shown here is derived from an EMBL/GenBank/DDBJ whole genome shotgun (WGS) entry which is preliminary data.</text>
</comment>
<dbReference type="PRINTS" id="PR00845">
    <property type="entry name" value="GLHYDRLASE52"/>
</dbReference>
<protein>
    <submittedName>
        <fullName evidence="1">Beta-xylosidase</fullName>
    </submittedName>
</protein>
<reference evidence="1" key="1">
    <citation type="submission" date="2020-09" db="EMBL/GenBank/DDBJ databases">
        <title>Pelagicoccus enzymogenes sp. nov. with an EPS production, isolated from marine sediment.</title>
        <authorList>
            <person name="Feng X."/>
        </authorList>
    </citation>
    <scope>NUCLEOTIDE SEQUENCE</scope>
    <source>
        <strain evidence="1">NFK12</strain>
    </source>
</reference>
<dbReference type="AlphaFoldDB" id="A0A927F9Z2"/>
<dbReference type="Pfam" id="PF03512">
    <property type="entry name" value="Glyco_hydro_52"/>
    <property type="match status" value="1"/>
</dbReference>
<dbReference type="Proteomes" id="UP000622317">
    <property type="component" value="Unassembled WGS sequence"/>
</dbReference>
<dbReference type="GO" id="GO:0009044">
    <property type="term" value="F:xylan 1,4-beta-xylosidase activity"/>
    <property type="evidence" value="ECO:0007669"/>
    <property type="project" value="InterPro"/>
</dbReference>
<keyword evidence="2" id="KW-1185">Reference proteome</keyword>
<dbReference type="RefSeq" id="WP_191617014.1">
    <property type="nucleotide sequence ID" value="NZ_JACYFG010000022.1"/>
</dbReference>
<dbReference type="InterPro" id="IPR012341">
    <property type="entry name" value="6hp_glycosidase-like_sf"/>
</dbReference>
<evidence type="ECO:0000313" key="2">
    <source>
        <dbReference type="Proteomes" id="UP000622317"/>
    </source>
</evidence>
<dbReference type="SUPFAM" id="SSF48208">
    <property type="entry name" value="Six-hairpin glycosidases"/>
    <property type="match status" value="1"/>
</dbReference>
<dbReference type="EMBL" id="JACYFG010000022">
    <property type="protein sequence ID" value="MBD5779885.1"/>
    <property type="molecule type" value="Genomic_DNA"/>
</dbReference>
<gene>
    <name evidence="1" type="ORF">IEN85_10335</name>
</gene>
<organism evidence="1 2">
    <name type="scientific">Pelagicoccus enzymogenes</name>
    <dbReference type="NCBI Taxonomy" id="2773457"/>
    <lineage>
        <taxon>Bacteria</taxon>
        <taxon>Pseudomonadati</taxon>
        <taxon>Verrucomicrobiota</taxon>
        <taxon>Opitutia</taxon>
        <taxon>Puniceicoccales</taxon>
        <taxon>Pelagicoccaceae</taxon>
        <taxon>Pelagicoccus</taxon>
    </lineage>
</organism>
<evidence type="ECO:0000313" key="1">
    <source>
        <dbReference type="EMBL" id="MBD5779885.1"/>
    </source>
</evidence>
<dbReference type="Gene3D" id="1.50.10.10">
    <property type="match status" value="1"/>
</dbReference>
<accession>A0A927F9Z2</accession>